<evidence type="ECO:0000313" key="2">
    <source>
        <dbReference type="Proteomes" id="UP000521358"/>
    </source>
</evidence>
<dbReference type="AlphaFoldDB" id="A0A7X6D6H4"/>
<dbReference type="Proteomes" id="UP000521358">
    <property type="component" value="Unassembled WGS sequence"/>
</dbReference>
<name>A0A7X6D6H4_9ENTE</name>
<gene>
    <name evidence="1" type="ORF">HED35_01330</name>
</gene>
<proteinExistence type="predicted"/>
<sequence>MTKKELSVIETAVLELISRGREKRITLKDMMKTIDLDERTLQSVISRLVFSYGIPICATREKFNGSGIYIPSSEKERRDGLVSIKAQTQSMTERINIVESADLNNWTKDLVYNYQEKMEV</sequence>
<accession>A0A7X6D6H4</accession>
<dbReference type="RefSeq" id="WP_167806069.1">
    <property type="nucleotide sequence ID" value="NZ_JAAVMB010000001.1"/>
</dbReference>
<dbReference type="EMBL" id="JAAVMB010000001">
    <property type="protein sequence ID" value="NKC66720.1"/>
    <property type="molecule type" value="Genomic_DNA"/>
</dbReference>
<evidence type="ECO:0000313" key="1">
    <source>
        <dbReference type="EMBL" id="NKC66720.1"/>
    </source>
</evidence>
<comment type="caution">
    <text evidence="1">The sequence shown here is derived from an EMBL/GenBank/DDBJ whole genome shotgun (WGS) entry which is preliminary data.</text>
</comment>
<organism evidence="1 2">
    <name type="scientific">Vagococcus fluvialis</name>
    <dbReference type="NCBI Taxonomy" id="2738"/>
    <lineage>
        <taxon>Bacteria</taxon>
        <taxon>Bacillati</taxon>
        <taxon>Bacillota</taxon>
        <taxon>Bacilli</taxon>
        <taxon>Lactobacillales</taxon>
        <taxon>Enterococcaceae</taxon>
        <taxon>Vagococcus</taxon>
    </lineage>
</organism>
<reference evidence="1 2" key="1">
    <citation type="submission" date="2020-03" db="EMBL/GenBank/DDBJ databases">
        <title>Bacterial samples isolated from urine from healthy bovine heifers (Gyr breed).</title>
        <authorList>
            <person name="Giannattasio-Ferraz S."/>
            <person name="Maskeri L."/>
            <person name="Penido A."/>
            <person name="Barbosa-Stancioli E.F."/>
            <person name="Putonti C."/>
        </authorList>
    </citation>
    <scope>NUCLEOTIDE SEQUENCE [LARGE SCALE GENOMIC DNA]</scope>
    <source>
        <strain evidence="1 2">UFMG-H7</strain>
    </source>
</reference>
<protein>
    <submittedName>
        <fullName evidence="1">Uncharacterized protein</fullName>
    </submittedName>
</protein>